<dbReference type="FunFam" id="2.40.10.10:FF:000003">
    <property type="entry name" value="Transmembrane serine protease 3"/>
    <property type="match status" value="1"/>
</dbReference>
<dbReference type="SMART" id="SM00020">
    <property type="entry name" value="Tryp_SPc"/>
    <property type="match status" value="1"/>
</dbReference>
<dbReference type="GO" id="GO:0006508">
    <property type="term" value="P:proteolysis"/>
    <property type="evidence" value="ECO:0007669"/>
    <property type="project" value="UniProtKB-KW"/>
</dbReference>
<keyword evidence="1 5" id="KW-0645">Protease</keyword>
<organism evidence="7 8">
    <name type="scientific">Paramormyrops kingsleyae</name>
    <dbReference type="NCBI Taxonomy" id="1676925"/>
    <lineage>
        <taxon>Eukaryota</taxon>
        <taxon>Metazoa</taxon>
        <taxon>Chordata</taxon>
        <taxon>Craniata</taxon>
        <taxon>Vertebrata</taxon>
        <taxon>Euteleostomi</taxon>
        <taxon>Actinopterygii</taxon>
        <taxon>Neopterygii</taxon>
        <taxon>Teleostei</taxon>
        <taxon>Osteoglossocephala</taxon>
        <taxon>Osteoglossomorpha</taxon>
        <taxon>Osteoglossiformes</taxon>
        <taxon>Mormyridae</taxon>
        <taxon>Paramormyrops</taxon>
    </lineage>
</organism>
<dbReference type="InterPro" id="IPR033116">
    <property type="entry name" value="TRYPSIN_SER"/>
</dbReference>
<protein>
    <recommendedName>
        <fullName evidence="6">Peptidase S1 domain-containing protein</fullName>
    </recommendedName>
</protein>
<feature type="domain" description="Peptidase S1" evidence="6">
    <location>
        <begin position="5"/>
        <end position="232"/>
    </location>
</feature>
<dbReference type="Gene3D" id="2.40.10.10">
    <property type="entry name" value="Trypsin-like serine proteases"/>
    <property type="match status" value="2"/>
</dbReference>
<evidence type="ECO:0000313" key="8">
    <source>
        <dbReference type="Proteomes" id="UP000261540"/>
    </source>
</evidence>
<evidence type="ECO:0000256" key="2">
    <source>
        <dbReference type="ARBA" id="ARBA00022801"/>
    </source>
</evidence>
<name>A0A3B3SHS6_9TELE</name>
<dbReference type="Proteomes" id="UP000261540">
    <property type="component" value="Unplaced"/>
</dbReference>
<dbReference type="InterPro" id="IPR018114">
    <property type="entry name" value="TRYPSIN_HIS"/>
</dbReference>
<keyword evidence="3 5" id="KW-0720">Serine protease</keyword>
<dbReference type="PROSITE" id="PS00135">
    <property type="entry name" value="TRYPSIN_SER"/>
    <property type="match status" value="1"/>
</dbReference>
<evidence type="ECO:0000313" key="7">
    <source>
        <dbReference type="Ensembl" id="ENSPKIP00000030277.1"/>
    </source>
</evidence>
<reference evidence="7" key="1">
    <citation type="submission" date="2025-08" db="UniProtKB">
        <authorList>
            <consortium name="Ensembl"/>
        </authorList>
    </citation>
    <scope>IDENTIFICATION</scope>
</reference>
<dbReference type="PROSITE" id="PS00134">
    <property type="entry name" value="TRYPSIN_HIS"/>
    <property type="match status" value="1"/>
</dbReference>
<dbReference type="GO" id="GO:0004252">
    <property type="term" value="F:serine-type endopeptidase activity"/>
    <property type="evidence" value="ECO:0007669"/>
    <property type="project" value="InterPro"/>
</dbReference>
<proteinExistence type="predicted"/>
<dbReference type="InterPro" id="IPR043504">
    <property type="entry name" value="Peptidase_S1_PA_chymotrypsin"/>
</dbReference>
<dbReference type="InterPro" id="IPR009003">
    <property type="entry name" value="Peptidase_S1_PA"/>
</dbReference>
<keyword evidence="8" id="KW-1185">Reference proteome</keyword>
<dbReference type="GeneTree" id="ENSGT00940000159993"/>
<dbReference type="AlphaFoldDB" id="A0A3B3SHS6"/>
<sequence length="232" mass="24957">MSSRVVGGVDARRGELPWQVSLRLQGQHTCGASIISEKWLVTAAHCFERYSPAGWTVSLGSVVRSGIGALVIPLQRVILHPNYNSSNMNFDVALLELSVPAPKSYTIQSICLPSAVHRFQKTDECYIGGWGSLREGGALTALLQKAQVGVIEQPDCQQVYGRGLTPNMMCAGFMEGGSDTCMGDSGGPLACREHSGRWFIAGVTSWGHGCGRIGFPGVYVRVTAIREWLTGV</sequence>
<evidence type="ECO:0000256" key="3">
    <source>
        <dbReference type="ARBA" id="ARBA00022825"/>
    </source>
</evidence>
<dbReference type="SUPFAM" id="SSF50494">
    <property type="entry name" value="Trypsin-like serine proteases"/>
    <property type="match status" value="1"/>
</dbReference>
<dbReference type="Pfam" id="PF00089">
    <property type="entry name" value="Trypsin"/>
    <property type="match status" value="1"/>
</dbReference>
<accession>A0A3B3SHS6</accession>
<dbReference type="Ensembl" id="ENSPKIT00000011092.1">
    <property type="protein sequence ID" value="ENSPKIP00000030277.1"/>
    <property type="gene ID" value="ENSPKIG00000011197.1"/>
</dbReference>
<evidence type="ECO:0000256" key="5">
    <source>
        <dbReference type="RuleBase" id="RU363034"/>
    </source>
</evidence>
<dbReference type="PROSITE" id="PS50240">
    <property type="entry name" value="TRYPSIN_DOM"/>
    <property type="match status" value="1"/>
</dbReference>
<dbReference type="InterPro" id="IPR001254">
    <property type="entry name" value="Trypsin_dom"/>
</dbReference>
<dbReference type="PRINTS" id="PR00722">
    <property type="entry name" value="CHYMOTRYPSIN"/>
</dbReference>
<keyword evidence="2 5" id="KW-0378">Hydrolase</keyword>
<evidence type="ECO:0000256" key="1">
    <source>
        <dbReference type="ARBA" id="ARBA00022670"/>
    </source>
</evidence>
<evidence type="ECO:0000256" key="4">
    <source>
        <dbReference type="ARBA" id="ARBA00023157"/>
    </source>
</evidence>
<dbReference type="InterPro" id="IPR001314">
    <property type="entry name" value="Peptidase_S1A"/>
</dbReference>
<dbReference type="CDD" id="cd00190">
    <property type="entry name" value="Tryp_SPc"/>
    <property type="match status" value="1"/>
</dbReference>
<keyword evidence="4" id="KW-1015">Disulfide bond</keyword>
<dbReference type="PANTHER" id="PTHR24252">
    <property type="entry name" value="ACROSIN-RELATED"/>
    <property type="match status" value="1"/>
</dbReference>
<evidence type="ECO:0000259" key="6">
    <source>
        <dbReference type="PROSITE" id="PS50240"/>
    </source>
</evidence>
<reference evidence="7" key="2">
    <citation type="submission" date="2025-09" db="UniProtKB">
        <authorList>
            <consortium name="Ensembl"/>
        </authorList>
    </citation>
    <scope>IDENTIFICATION</scope>
</reference>
<dbReference type="PANTHER" id="PTHR24252:SF26">
    <property type="entry name" value="TRANSMEMBRANE SERINE PROTEASE 9"/>
    <property type="match status" value="1"/>
</dbReference>